<gene>
    <name evidence="1" type="ORF">CGI_10006145</name>
</gene>
<organism evidence="1">
    <name type="scientific">Magallana gigas</name>
    <name type="common">Pacific oyster</name>
    <name type="synonym">Crassostrea gigas</name>
    <dbReference type="NCBI Taxonomy" id="29159"/>
    <lineage>
        <taxon>Eukaryota</taxon>
        <taxon>Metazoa</taxon>
        <taxon>Spiralia</taxon>
        <taxon>Lophotrochozoa</taxon>
        <taxon>Mollusca</taxon>
        <taxon>Bivalvia</taxon>
        <taxon>Autobranchia</taxon>
        <taxon>Pteriomorphia</taxon>
        <taxon>Ostreida</taxon>
        <taxon>Ostreoidea</taxon>
        <taxon>Ostreidae</taxon>
        <taxon>Magallana</taxon>
    </lineage>
</organism>
<dbReference type="InterPro" id="IPR018247">
    <property type="entry name" value="EF_Hand_1_Ca_BS"/>
</dbReference>
<proteinExistence type="predicted"/>
<dbReference type="SUPFAM" id="SSF47473">
    <property type="entry name" value="EF-hand"/>
    <property type="match status" value="1"/>
</dbReference>
<evidence type="ECO:0000313" key="1">
    <source>
        <dbReference type="EMBL" id="EKC25740.1"/>
    </source>
</evidence>
<name>K1QA62_MAGGI</name>
<dbReference type="HOGENOM" id="CLU_937664_0_0_1"/>
<dbReference type="EMBL" id="JH817913">
    <property type="protein sequence ID" value="EKC25740.1"/>
    <property type="molecule type" value="Genomic_DNA"/>
</dbReference>
<dbReference type="PROSITE" id="PS00018">
    <property type="entry name" value="EF_HAND_1"/>
    <property type="match status" value="1"/>
</dbReference>
<dbReference type="InterPro" id="IPR011992">
    <property type="entry name" value="EF-hand-dom_pair"/>
</dbReference>
<sequence length="297" mass="34344">MNSLTLIILSICLLGTLTECKRRRKGKWRVAGDLSYTRDSGWAGKLGVSLSWRRKKRSTNEEVFDVMMYMVNTDTGSRFKLNPCDFALYDQDDDLDVTMADFDILFSDVDKTKHVLEEQLFTELDADNGRNYNFCFSSKYRTFYPLKMNSAILTILIACLLVTFTEAGKWKISGKLSYSGYKGWGGSVGVSFSWRKKRRSPKEQVFDIMMYMVNTNSGSRFRLNPCDFALYDQDDDLAVTMSDFEILFSEMDERGHNLVEQLFMEFDVDNDQKISLMEFEEKRNNVFSKNTCVINAS</sequence>
<dbReference type="InParanoid" id="K1QA62"/>
<dbReference type="GO" id="GO:0005509">
    <property type="term" value="F:calcium ion binding"/>
    <property type="evidence" value="ECO:0007669"/>
    <property type="project" value="InterPro"/>
</dbReference>
<reference evidence="1" key="1">
    <citation type="journal article" date="2012" name="Nature">
        <title>The oyster genome reveals stress adaptation and complexity of shell formation.</title>
        <authorList>
            <person name="Zhang G."/>
            <person name="Fang X."/>
            <person name="Guo X."/>
            <person name="Li L."/>
            <person name="Luo R."/>
            <person name="Xu F."/>
            <person name="Yang P."/>
            <person name="Zhang L."/>
            <person name="Wang X."/>
            <person name="Qi H."/>
            <person name="Xiong Z."/>
            <person name="Que H."/>
            <person name="Xie Y."/>
            <person name="Holland P.W."/>
            <person name="Paps J."/>
            <person name="Zhu Y."/>
            <person name="Wu F."/>
            <person name="Chen Y."/>
            <person name="Wang J."/>
            <person name="Peng C."/>
            <person name="Meng J."/>
            <person name="Yang L."/>
            <person name="Liu J."/>
            <person name="Wen B."/>
            <person name="Zhang N."/>
            <person name="Huang Z."/>
            <person name="Zhu Q."/>
            <person name="Feng Y."/>
            <person name="Mount A."/>
            <person name="Hedgecock D."/>
            <person name="Xu Z."/>
            <person name="Liu Y."/>
            <person name="Domazet-Loso T."/>
            <person name="Du Y."/>
            <person name="Sun X."/>
            <person name="Zhang S."/>
            <person name="Liu B."/>
            <person name="Cheng P."/>
            <person name="Jiang X."/>
            <person name="Li J."/>
            <person name="Fan D."/>
            <person name="Wang W."/>
            <person name="Fu W."/>
            <person name="Wang T."/>
            <person name="Wang B."/>
            <person name="Zhang J."/>
            <person name="Peng Z."/>
            <person name="Li Y."/>
            <person name="Li N."/>
            <person name="Wang J."/>
            <person name="Chen M."/>
            <person name="He Y."/>
            <person name="Tan F."/>
            <person name="Song X."/>
            <person name="Zheng Q."/>
            <person name="Huang R."/>
            <person name="Yang H."/>
            <person name="Du X."/>
            <person name="Chen L."/>
            <person name="Yang M."/>
            <person name="Gaffney P.M."/>
            <person name="Wang S."/>
            <person name="Luo L."/>
            <person name="She Z."/>
            <person name="Ming Y."/>
            <person name="Huang W."/>
            <person name="Zhang S."/>
            <person name="Huang B."/>
            <person name="Zhang Y."/>
            <person name="Qu T."/>
            <person name="Ni P."/>
            <person name="Miao G."/>
            <person name="Wang J."/>
            <person name="Wang Q."/>
            <person name="Steinberg C.E."/>
            <person name="Wang H."/>
            <person name="Li N."/>
            <person name="Qian L."/>
            <person name="Zhang G."/>
            <person name="Li Y."/>
            <person name="Yang H."/>
            <person name="Liu X."/>
            <person name="Wang J."/>
            <person name="Yin Y."/>
            <person name="Wang J."/>
        </authorList>
    </citation>
    <scope>NUCLEOTIDE SEQUENCE [LARGE SCALE GENOMIC DNA]</scope>
    <source>
        <strain evidence="1">05x7-T-G4-1.051#20</strain>
    </source>
</reference>
<dbReference type="InterPro" id="IPR002048">
    <property type="entry name" value="EF_hand_dom"/>
</dbReference>
<dbReference type="AlphaFoldDB" id="K1QA62"/>
<accession>K1QA62</accession>
<protein>
    <submittedName>
        <fullName evidence="1">Uncharacterized protein</fullName>
    </submittedName>
</protein>
<dbReference type="PROSITE" id="PS50222">
    <property type="entry name" value="EF_HAND_2"/>
    <property type="match status" value="1"/>
</dbReference>
<dbReference type="Gene3D" id="1.10.238.10">
    <property type="entry name" value="EF-hand"/>
    <property type="match status" value="1"/>
</dbReference>